<comment type="similarity">
    <text evidence="1">Belongs to the metallo-dependent hydrolases superfamily. CpsB/CapC family.</text>
</comment>
<organism evidence="7 8">
    <name type="scientific">Faecalicatena fissicatena</name>
    <dbReference type="NCBI Taxonomy" id="290055"/>
    <lineage>
        <taxon>Bacteria</taxon>
        <taxon>Bacillati</taxon>
        <taxon>Bacillota</taxon>
        <taxon>Clostridia</taxon>
        <taxon>Lachnospirales</taxon>
        <taxon>Lachnospiraceae</taxon>
        <taxon>Faecalicatena</taxon>
    </lineage>
</organism>
<sequence length="391" mass="43505">MGTTATEITAALFLLAFYRGRVPEDKAEVKSLGKAAILLEPEELPDLIGILQEDGRLRAGDGFGLDITENVTCRRTWLSGEDYTILFRVSNGYGDTAEATVSAVISGEVEHPELELSAISVAIPVGEAFDPYSYILSARDSDGTDRQGDVQVGTVPDTSVPGTYQVAYTLTSSDGMEQVKKYLTVATPHCSLSRLREEPGLARRIRQMTKEINERLEEDRISLQLLAGMEIMAEETRVEELAGALREESLLTLNGTRYPLVEFPFRCSPSLVYRTVEHLRENGFVPVIAHPERYRCVVQHPQHVYEWYRMGAVIQVNKGSVLGRFGRSIQRTADLLLRHRLAAAVASDAHSPGMRTPDMTWLRELLAERYGAYCPGCFWMRTRRGSCGTGK</sequence>
<keyword evidence="4" id="KW-0904">Protein phosphatase</keyword>
<evidence type="ECO:0000256" key="1">
    <source>
        <dbReference type="ARBA" id="ARBA00005750"/>
    </source>
</evidence>
<dbReference type="RefSeq" id="WP_205155703.1">
    <property type="nucleotide sequence ID" value="NZ_JACLYY010000002.1"/>
</dbReference>
<dbReference type="EC" id="3.1.3.48" evidence="2"/>
<evidence type="ECO:0000313" key="7">
    <source>
        <dbReference type="EMBL" id="MBM6737148.1"/>
    </source>
</evidence>
<reference evidence="7 8" key="1">
    <citation type="journal article" date="2021" name="Sci. Rep.">
        <title>The distribution of antibiotic resistance genes in chicken gut microbiota commensals.</title>
        <authorList>
            <person name="Juricova H."/>
            <person name="Matiasovicova J."/>
            <person name="Kubasova T."/>
            <person name="Cejkova D."/>
            <person name="Rychlik I."/>
        </authorList>
    </citation>
    <scope>NUCLEOTIDE SEQUENCE [LARGE SCALE GENOMIC DNA]</scope>
    <source>
        <strain evidence="7 8">An773</strain>
    </source>
</reference>
<dbReference type="PANTHER" id="PTHR39181:SF1">
    <property type="entry name" value="TYROSINE-PROTEIN PHOSPHATASE YWQE"/>
    <property type="match status" value="1"/>
</dbReference>
<feature type="domain" description="Ig-like" evidence="6">
    <location>
        <begin position="123"/>
        <end position="172"/>
    </location>
</feature>
<dbReference type="InterPro" id="IPR016195">
    <property type="entry name" value="Pol/histidinol_Pase-like"/>
</dbReference>
<keyword evidence="3" id="KW-0378">Hydrolase</keyword>
<dbReference type="InterPro" id="IPR022038">
    <property type="entry name" value="Ig-like_bact"/>
</dbReference>
<accession>A0ABS2E6A6</accession>
<dbReference type="PANTHER" id="PTHR39181">
    <property type="entry name" value="TYROSINE-PROTEIN PHOSPHATASE YWQE"/>
    <property type="match status" value="1"/>
</dbReference>
<protein>
    <recommendedName>
        <fullName evidence="2">protein-tyrosine-phosphatase</fullName>
        <ecNumber evidence="2">3.1.3.48</ecNumber>
    </recommendedName>
</protein>
<evidence type="ECO:0000256" key="2">
    <source>
        <dbReference type="ARBA" id="ARBA00013064"/>
    </source>
</evidence>
<evidence type="ECO:0000259" key="6">
    <source>
        <dbReference type="Pfam" id="PF07523"/>
    </source>
</evidence>
<dbReference type="SUPFAM" id="SSF89550">
    <property type="entry name" value="PHP domain-like"/>
    <property type="match status" value="1"/>
</dbReference>
<dbReference type="InterPro" id="IPR013783">
    <property type="entry name" value="Ig-like_fold"/>
</dbReference>
<dbReference type="Gene3D" id="2.60.40.10">
    <property type="entry name" value="Immunoglobulins"/>
    <property type="match status" value="1"/>
</dbReference>
<dbReference type="Pfam" id="PF07523">
    <property type="entry name" value="Big_3"/>
    <property type="match status" value="1"/>
</dbReference>
<keyword evidence="8" id="KW-1185">Reference proteome</keyword>
<dbReference type="InterPro" id="IPR016667">
    <property type="entry name" value="Caps_polysacc_synth_CpsB/CapC"/>
</dbReference>
<comment type="caution">
    <text evidence="7">The sequence shown here is derived from an EMBL/GenBank/DDBJ whole genome shotgun (WGS) entry which is preliminary data.</text>
</comment>
<dbReference type="EMBL" id="JACLYY010000002">
    <property type="protein sequence ID" value="MBM6737148.1"/>
    <property type="molecule type" value="Genomic_DNA"/>
</dbReference>
<dbReference type="Gene3D" id="3.20.20.140">
    <property type="entry name" value="Metal-dependent hydrolases"/>
    <property type="match status" value="1"/>
</dbReference>
<proteinExistence type="inferred from homology"/>
<gene>
    <name evidence="7" type="ORF">H7U36_03375</name>
</gene>
<comment type="catalytic activity">
    <reaction evidence="5">
        <text>O-phospho-L-tyrosyl-[protein] + H2O = L-tyrosyl-[protein] + phosphate</text>
        <dbReference type="Rhea" id="RHEA:10684"/>
        <dbReference type="Rhea" id="RHEA-COMP:10136"/>
        <dbReference type="Rhea" id="RHEA-COMP:20101"/>
        <dbReference type="ChEBI" id="CHEBI:15377"/>
        <dbReference type="ChEBI" id="CHEBI:43474"/>
        <dbReference type="ChEBI" id="CHEBI:46858"/>
        <dbReference type="ChEBI" id="CHEBI:61978"/>
        <dbReference type="EC" id="3.1.3.48"/>
    </reaction>
</comment>
<name>A0ABS2E6A6_9FIRM</name>
<evidence type="ECO:0000313" key="8">
    <source>
        <dbReference type="Proteomes" id="UP000716906"/>
    </source>
</evidence>
<evidence type="ECO:0000256" key="3">
    <source>
        <dbReference type="ARBA" id="ARBA00022801"/>
    </source>
</evidence>
<evidence type="ECO:0000256" key="5">
    <source>
        <dbReference type="ARBA" id="ARBA00051722"/>
    </source>
</evidence>
<dbReference type="Pfam" id="PF19567">
    <property type="entry name" value="CpsB_CapC"/>
    <property type="match status" value="1"/>
</dbReference>
<dbReference type="Proteomes" id="UP000716906">
    <property type="component" value="Unassembled WGS sequence"/>
</dbReference>
<evidence type="ECO:0000256" key="4">
    <source>
        <dbReference type="ARBA" id="ARBA00022912"/>
    </source>
</evidence>